<dbReference type="EMBL" id="JBANQN010000008">
    <property type="protein sequence ID" value="KAK6782845.1"/>
    <property type="molecule type" value="Genomic_DNA"/>
</dbReference>
<sequence>MKLCFKAVISSETKLIIYSKNAQIINHSDSRKDISFFINQPIAMQQKVPIFKQIGKRLQNCRINSTAYGAIQSRKMVFFYYRFHHQPITRNKRKSNANW</sequence>
<comment type="caution">
    <text evidence="1">The sequence shown here is derived from an EMBL/GenBank/DDBJ whole genome shotgun (WGS) entry which is preliminary data.</text>
</comment>
<reference evidence="1 2" key="1">
    <citation type="submission" date="2024-02" db="EMBL/GenBank/DDBJ databases">
        <title>de novo genome assembly of Solanum bulbocastanum strain 11H21.</title>
        <authorList>
            <person name="Hosaka A.J."/>
        </authorList>
    </citation>
    <scope>NUCLEOTIDE SEQUENCE [LARGE SCALE GENOMIC DNA]</scope>
    <source>
        <tissue evidence="1">Young leaves</tissue>
    </source>
</reference>
<dbReference type="Proteomes" id="UP001371456">
    <property type="component" value="Unassembled WGS sequence"/>
</dbReference>
<keyword evidence="2" id="KW-1185">Reference proteome</keyword>
<dbReference type="AlphaFoldDB" id="A0AAN8Y7V5"/>
<proteinExistence type="predicted"/>
<evidence type="ECO:0000313" key="1">
    <source>
        <dbReference type="EMBL" id="KAK6782845.1"/>
    </source>
</evidence>
<gene>
    <name evidence="1" type="ORF">RDI58_020641</name>
</gene>
<name>A0AAN8Y7V5_SOLBU</name>
<protein>
    <submittedName>
        <fullName evidence="1">Uncharacterized protein</fullName>
    </submittedName>
</protein>
<accession>A0AAN8Y7V5</accession>
<evidence type="ECO:0000313" key="2">
    <source>
        <dbReference type="Proteomes" id="UP001371456"/>
    </source>
</evidence>
<organism evidence="1 2">
    <name type="scientific">Solanum bulbocastanum</name>
    <name type="common">Wild potato</name>
    <dbReference type="NCBI Taxonomy" id="147425"/>
    <lineage>
        <taxon>Eukaryota</taxon>
        <taxon>Viridiplantae</taxon>
        <taxon>Streptophyta</taxon>
        <taxon>Embryophyta</taxon>
        <taxon>Tracheophyta</taxon>
        <taxon>Spermatophyta</taxon>
        <taxon>Magnoliopsida</taxon>
        <taxon>eudicotyledons</taxon>
        <taxon>Gunneridae</taxon>
        <taxon>Pentapetalae</taxon>
        <taxon>asterids</taxon>
        <taxon>lamiids</taxon>
        <taxon>Solanales</taxon>
        <taxon>Solanaceae</taxon>
        <taxon>Solanoideae</taxon>
        <taxon>Solaneae</taxon>
        <taxon>Solanum</taxon>
    </lineage>
</organism>